<keyword evidence="6" id="KW-1185">Reference proteome</keyword>
<feature type="transmembrane region" description="Helical" evidence="3">
    <location>
        <begin position="2326"/>
        <end position="2344"/>
    </location>
</feature>
<feature type="domain" description="EGF-like" evidence="4">
    <location>
        <begin position="627"/>
        <end position="661"/>
    </location>
</feature>
<dbReference type="InterPro" id="IPR000742">
    <property type="entry name" value="EGF"/>
</dbReference>
<dbReference type="Proteomes" id="UP000051952">
    <property type="component" value="Unassembled WGS sequence"/>
</dbReference>
<feature type="disulfide bond" evidence="1">
    <location>
        <begin position="651"/>
        <end position="660"/>
    </location>
</feature>
<dbReference type="InterPro" id="IPR014756">
    <property type="entry name" value="Ig_E-set"/>
</dbReference>
<dbReference type="SUPFAM" id="SSF81296">
    <property type="entry name" value="E set domains"/>
    <property type="match status" value="1"/>
</dbReference>
<dbReference type="CDD" id="cd00055">
    <property type="entry name" value="EGF_Lam"/>
    <property type="match status" value="1"/>
</dbReference>
<feature type="disulfide bond" evidence="1">
    <location>
        <begin position="91"/>
        <end position="100"/>
    </location>
</feature>
<feature type="region of interest" description="Disordered" evidence="2">
    <location>
        <begin position="2148"/>
        <end position="2169"/>
    </location>
</feature>
<feature type="transmembrane region" description="Helical" evidence="3">
    <location>
        <begin position="2183"/>
        <end position="2207"/>
    </location>
</feature>
<feature type="compositionally biased region" description="Low complexity" evidence="2">
    <location>
        <begin position="2554"/>
        <end position="2570"/>
    </location>
</feature>
<keyword evidence="3" id="KW-1133">Transmembrane helix</keyword>
<feature type="disulfide bond" evidence="1">
    <location>
        <begin position="167"/>
        <end position="176"/>
    </location>
</feature>
<keyword evidence="3" id="KW-0812">Transmembrane</keyword>
<dbReference type="InterPro" id="IPR013783">
    <property type="entry name" value="Ig-like_fold"/>
</dbReference>
<accession>A0A0S4JVH4</accession>
<comment type="caution">
    <text evidence="1">Lacks conserved residue(s) required for the propagation of feature annotation.</text>
</comment>
<evidence type="ECO:0000256" key="1">
    <source>
        <dbReference type="PROSITE-ProRule" id="PRU00076"/>
    </source>
</evidence>
<proteinExistence type="predicted"/>
<feature type="transmembrane region" description="Helical" evidence="3">
    <location>
        <begin position="1974"/>
        <end position="2000"/>
    </location>
</feature>
<keyword evidence="1" id="KW-1015">Disulfide bond</keyword>
<gene>
    <name evidence="5" type="ORF">BSAL_38300</name>
</gene>
<feature type="domain" description="EGF-like" evidence="4">
    <location>
        <begin position="64"/>
        <end position="101"/>
    </location>
</feature>
<dbReference type="Pfam" id="PF23106">
    <property type="entry name" value="EGF_Teneurin"/>
    <property type="match status" value="1"/>
</dbReference>
<dbReference type="GO" id="GO:0016020">
    <property type="term" value="C:membrane"/>
    <property type="evidence" value="ECO:0007669"/>
    <property type="project" value="TreeGrafter"/>
</dbReference>
<feature type="transmembrane region" description="Helical" evidence="3">
    <location>
        <begin position="1920"/>
        <end position="1940"/>
    </location>
</feature>
<dbReference type="InterPro" id="IPR052485">
    <property type="entry name" value="MEGF_diff_regulators"/>
</dbReference>
<evidence type="ECO:0000313" key="5">
    <source>
        <dbReference type="EMBL" id="CUG92578.1"/>
    </source>
</evidence>
<feature type="domain" description="EGF-like" evidence="4">
    <location>
        <begin position="669"/>
        <end position="702"/>
    </location>
</feature>
<feature type="disulfide bond" evidence="1">
    <location>
        <begin position="692"/>
        <end position="701"/>
    </location>
</feature>
<keyword evidence="1" id="KW-0245">EGF-like domain</keyword>
<feature type="domain" description="EGF-like" evidence="4">
    <location>
        <begin position="379"/>
        <end position="417"/>
    </location>
</feature>
<dbReference type="VEuPathDB" id="TriTrypDB:BSAL_38300"/>
<feature type="transmembrane region" description="Helical" evidence="3">
    <location>
        <begin position="2356"/>
        <end position="2376"/>
    </location>
</feature>
<keyword evidence="3" id="KW-0472">Membrane</keyword>
<dbReference type="SMART" id="SM00181">
    <property type="entry name" value="EGF"/>
    <property type="match status" value="15"/>
</dbReference>
<dbReference type="PANTHER" id="PTHR24052">
    <property type="entry name" value="DELTA-RELATED"/>
    <property type="match status" value="1"/>
</dbReference>
<dbReference type="Pfam" id="PF01833">
    <property type="entry name" value="TIG"/>
    <property type="match status" value="1"/>
</dbReference>
<evidence type="ECO:0000259" key="4">
    <source>
        <dbReference type="PROSITE" id="PS50026"/>
    </source>
</evidence>
<name>A0A0S4JVH4_BODSA</name>
<feature type="transmembrane region" description="Helical" evidence="3">
    <location>
        <begin position="1877"/>
        <end position="1900"/>
    </location>
</feature>
<evidence type="ECO:0000256" key="3">
    <source>
        <dbReference type="SAM" id="Phobius"/>
    </source>
</evidence>
<dbReference type="PANTHER" id="PTHR24052:SF8">
    <property type="entry name" value="NIMROD A, ISOFORM E"/>
    <property type="match status" value="1"/>
</dbReference>
<dbReference type="EMBL" id="CYKH01002064">
    <property type="protein sequence ID" value="CUG92578.1"/>
    <property type="molecule type" value="Genomic_DNA"/>
</dbReference>
<feature type="disulfide bond" evidence="1">
    <location>
        <begin position="407"/>
        <end position="416"/>
    </location>
</feature>
<dbReference type="OrthoDB" id="18487at2759"/>
<feature type="transmembrane region" description="Helical" evidence="3">
    <location>
        <begin position="2249"/>
        <end position="2269"/>
    </location>
</feature>
<dbReference type="Gene3D" id="2.60.40.10">
    <property type="entry name" value="Immunoglobulins"/>
    <property type="match status" value="1"/>
</dbReference>
<dbReference type="InterPro" id="IPR002049">
    <property type="entry name" value="LE_dom"/>
</dbReference>
<feature type="domain" description="EGF-like" evidence="4">
    <location>
        <begin position="145"/>
        <end position="177"/>
    </location>
</feature>
<dbReference type="Gene3D" id="2.10.25.10">
    <property type="entry name" value="Laminin"/>
    <property type="match status" value="4"/>
</dbReference>
<dbReference type="Gene3D" id="2.170.300.10">
    <property type="entry name" value="Tie2 ligand-binding domain superfamily"/>
    <property type="match status" value="1"/>
</dbReference>
<evidence type="ECO:0000313" key="6">
    <source>
        <dbReference type="Proteomes" id="UP000051952"/>
    </source>
</evidence>
<protein>
    <submittedName>
        <fullName evidence="5">GPI-anchored surface protein, putative</fullName>
    </submittedName>
</protein>
<dbReference type="InterPro" id="IPR002909">
    <property type="entry name" value="IPT_dom"/>
</dbReference>
<reference evidence="6" key="1">
    <citation type="submission" date="2015-09" db="EMBL/GenBank/DDBJ databases">
        <authorList>
            <consortium name="Pathogen Informatics"/>
        </authorList>
    </citation>
    <scope>NUCLEOTIDE SEQUENCE [LARGE SCALE GENOMIC DNA]</scope>
    <source>
        <strain evidence="6">Lake Konstanz</strain>
    </source>
</reference>
<dbReference type="PROSITE" id="PS00022">
    <property type="entry name" value="EGF_1"/>
    <property type="match status" value="9"/>
</dbReference>
<sequence>MACPIANASGLPCNGNGTCFDGVCYCVPSACGADCSVNKTEDPSQCSACPYPSQYGFNCAFTCPGSPNIMDVCTGHGTCDNGPLGLGTCLCADGYGGPACSTACPAGASGSMCSGHGVCDRGTGTCLCNRTYGGSACGSACPFVNGVLCGPYGTCDEGSSNTGKCICNSGYFGPACNVSCFTQQPPCSGHGVCQSSGLCSCFTAMSTGYWAGSDSCSTCSSGWVGSSCNLQCAKGPNGLPCSGRGFCNNLLQCQCYASSDTGFWGDDVCGTCAYGYSGANCSTPCDGGACAPCNLNGICNSTNGKCMCFNDTTRGFWNTSTACNTCLSQYYGSGCQGRCIGCGQGVCLDGQYGNGTCACNAGFATNGSGVCNICAQGFYGAQCRPCSTCNNKGSCLDGLTRNGSCVCNSGFAGANCTFQCNISTIDGQLCGNGTCTANRTCTCRTNFTLDANMTCSACKSGLYGDACNLTCPACARGTCRRNGTCACPTGYFGTLCDRVCPGGVATPCSLHGVCHPLSGLCACSNDTTAGYYTGTTCSSCQPSYLSTNCNIACPSGSDGSGVCSGRGTCFNGACTGCTPRRNETTTVFLLCGASCNVTNEGCLSFGFVCPLGFYSPPCNATCPGNIMANGTVTATCSSHGICSPVNGTCFCFAGYFGPSCNLSCPAGFDADVNATVPCSGNGVCSSIGACQCVRGYLGTACQSECPGGAANPCSNRGVCNADGTCTCSYGALGASCANSCPGGFTTPCNGRGTCASDTGLCVCQSSLATGFWTGANCTMCAPNYGGVGCNIPCPSDRGAVISGQCACLPSFTGNDCSLPCPIPSAGQMGAGLVCSGNGACSATFSAAANATVATCACNVNYYGPYCQTLCTVALCKISNASLLRPQCNTNTGTCECETSPGIWVGSTCSVCAVSRWGTECNQQCFCNGNGVCDDTNGQCRCYGDSNNGFWTGTYCDSCQSGYVGAQCRTANIAFASQGSGTSLSAQVQNISAFLSAPSWCSFLDISSLTLWTAGDETTITLMSLSTSSEAGSIDVGGIAIECALFDSTRVAVTVLQSDMVTESLVLVGLTSPHTVQAVSRRFTAQATAPVLLKQVSSNGFTCSLFGNQTTRLLSVATCTLANTSVVTITINPPILPSWSSIILLDNTPDLNNRWQLVLASASGMVWMWNLAKNISTTADSSLVGDGQVVTGDPVAIGMCSTNAQDIDALYCSGTLPNVADSALIDVVLVGLSVATHVIQSVSRLEIGLSASTALTALTVDPTFGLALVAYNLPNSASTILTMRVVSWNNTHNGAPDVTVIGVQDLPLFQVALSLTVEAAGRTLLIVGMRFSSVTVLRYNLFGVLSVSPQIVDANGGALLYISGEGFPVNTSVNTLCITGGVASVATVLNESVLTCVVKAAGPNSGGMCDVEYVNVMLGNTSSDTKTVGVRRPVPAILSSVFTDAGTVGYGPASAAIGLTIVGFGFVNSPAATCRVVNQTTRAEITRSGATVVNSSAALCRQQVAPPSAVATCLEYSHDGYYFGTSCAPYQIVGDFGGVDIKLGTPTNTASQVSALGSTLTVSAAAVTKLPNFFVASQDHFGNPRGPFEDMTNLQVRCSTLIPSLAITNRVPEELTFTANTSLTLVVMAGVANFGKTFVSKPPAGTYTFYCFPTVDSTMFSVMNITITPGVPAFSSIQPSASWFVGVTKSNVLLPNPQLVLLDTAGNIIMNATLLPATLQYQILDPHTELFLTQKFVSIARSDGVYVFENIPMQSLFGIDTPLTFFVNGVPQTVQSIKQEVCLSPTEYSIRGTTTCAVCPDSGICDGTTLVQVRAGYWRPSIDSYSFYACTPEDACPTNAATGCAAGYQSTMCSQCADGYGWSVNHCAECSNHHINRLLMAILLFAFVAIVFYMSIGTMPITSIYDTMYLAALQQKSPISVIVKLLVSHFQVVALIPFSSLNLPDWFREFFLIARSGSSVNPNLSFISCEIGDGLVASIVLSIALCPIMIGILGLLALAAAKWTAYRFTKSAFDTVFVEQGITEHHNTARVAEFVAQGNQEHLEHVHRSHLQFFGEGGAKADGDEEMLEITAGSPVSAWDGGASFVYGKSPPPPPTPAFGEAATLNQVSDLQRDVVGESSRVTFEPNTDVSTRRRSSVAKRGDVDFSKMSEDARAAEEAERERKEATRTLQSKKDKINRAPKTFLVRWINMVALATIVILFVLLPSIIEFSAEMLQCTNLDYGHGDSRSVVTAEPSMSCSDSHYSATTKWVWVVIVGFGIGVPAANVLLVKALTRWTCNGNQFIAQDIFFFATGGYNRKMWYWESVSLARKAILVLGATLLSETRLQVLWCVWFLLLSVAMNITFRPWASSLLSNVELFSLSSLALTFGIAEILLLIDDNADNSGSRSTMVISVIIVNAIAVAVFIISGLWFLKDLSMELAQQGNNIFTDVFDDKREAIKKRRKDIRWYLSQLGGIHRRFCVLSELELFVDRVGTEAVEHAKNVSNFAEYTGANDDDDRSRSDALRVMQGGVYKAQKYRQRRDATPQVVERYATKNNLERSSFISKLLTSSSSVRSLKTGSGVTDSLAAPTATPPLNPLQQPSIFGTPAQSSLHADPSAAASAGGGGAAAGGGMEAFCGIVADILRRTNQPTTTSNLAEDHPMDGSGMAPAVVRGGPLDALEFKHVHVAFEDLWEMWAYWTSIAESCIKDPDPRVTALVEDRMLELFAIEESLLKAIALLCEKVRLDQEN</sequence>
<organism evidence="5 6">
    <name type="scientific">Bodo saltans</name>
    <name type="common">Flagellated protozoan</name>
    <dbReference type="NCBI Taxonomy" id="75058"/>
    <lineage>
        <taxon>Eukaryota</taxon>
        <taxon>Discoba</taxon>
        <taxon>Euglenozoa</taxon>
        <taxon>Kinetoplastea</taxon>
        <taxon>Metakinetoplastina</taxon>
        <taxon>Eubodonida</taxon>
        <taxon>Bodonidae</taxon>
        <taxon>Bodo</taxon>
    </lineage>
</organism>
<evidence type="ECO:0000256" key="2">
    <source>
        <dbReference type="SAM" id="MobiDB-lite"/>
    </source>
</evidence>
<dbReference type="PROSITE" id="PS50026">
    <property type="entry name" value="EGF_3"/>
    <property type="match status" value="5"/>
</dbReference>
<feature type="region of interest" description="Disordered" evidence="2">
    <location>
        <begin position="2554"/>
        <end position="2605"/>
    </location>
</feature>
<feature type="transmembrane region" description="Helical" evidence="3">
    <location>
        <begin position="2388"/>
        <end position="2412"/>
    </location>
</feature>